<dbReference type="EMBL" id="CP036264">
    <property type="protein sequence ID" value="QEF96899.1"/>
    <property type="molecule type" value="Genomic_DNA"/>
</dbReference>
<dbReference type="KEGG" id="smam:Mal15_09290"/>
<dbReference type="AlphaFoldDB" id="A0A5B9M8C7"/>
<protein>
    <submittedName>
        <fullName evidence="1">Uncharacterized protein</fullName>
    </submittedName>
</protein>
<reference evidence="1 2" key="1">
    <citation type="submission" date="2019-02" db="EMBL/GenBank/DDBJ databases">
        <title>Planctomycetal bacteria perform biofilm scaping via a novel small molecule.</title>
        <authorList>
            <person name="Jeske O."/>
            <person name="Boedeker C."/>
            <person name="Wiegand S."/>
            <person name="Breitling P."/>
            <person name="Kallscheuer N."/>
            <person name="Jogler M."/>
            <person name="Rohde M."/>
            <person name="Petersen J."/>
            <person name="Medema M.H."/>
            <person name="Surup F."/>
            <person name="Jogler C."/>
        </authorList>
    </citation>
    <scope>NUCLEOTIDE SEQUENCE [LARGE SCALE GENOMIC DNA]</scope>
    <source>
        <strain evidence="1 2">Mal15</strain>
    </source>
</reference>
<accession>A0A5B9M8C7</accession>
<evidence type="ECO:0000313" key="1">
    <source>
        <dbReference type="EMBL" id="QEF96899.1"/>
    </source>
</evidence>
<dbReference type="Proteomes" id="UP000321353">
    <property type="component" value="Chromosome"/>
</dbReference>
<keyword evidence="2" id="KW-1185">Reference proteome</keyword>
<gene>
    <name evidence="1" type="ORF">Mal15_09290</name>
</gene>
<evidence type="ECO:0000313" key="2">
    <source>
        <dbReference type="Proteomes" id="UP000321353"/>
    </source>
</evidence>
<sequence>MWLTAPNRIGVAAWQIGDSIWRIDARGERDAVALAVGQERIALVASDGQALPRLDEQFVRDDQLHLSFPQTDDSQFGFRLVVRPVPLEGCCADGFRIALELLVSVQTTLLDSHPTLDLVLPARSGARDEGHSPSGSRVYHADNGDFGAAIILGPQDVASSGAIDQPDQQRLRLFGEFLEKGVIRRARPWLIVDRSSGAVETRWIGAAIDALAESPLPLN</sequence>
<dbReference type="RefSeq" id="WP_147866645.1">
    <property type="nucleotide sequence ID" value="NZ_CP036264.1"/>
</dbReference>
<organism evidence="1 2">
    <name type="scientific">Stieleria maiorica</name>
    <dbReference type="NCBI Taxonomy" id="2795974"/>
    <lineage>
        <taxon>Bacteria</taxon>
        <taxon>Pseudomonadati</taxon>
        <taxon>Planctomycetota</taxon>
        <taxon>Planctomycetia</taxon>
        <taxon>Pirellulales</taxon>
        <taxon>Pirellulaceae</taxon>
        <taxon>Stieleria</taxon>
    </lineage>
</organism>
<proteinExistence type="predicted"/>
<name>A0A5B9M8C7_9BACT</name>